<feature type="region of interest" description="Disordered" evidence="1">
    <location>
        <begin position="377"/>
        <end position="478"/>
    </location>
</feature>
<dbReference type="OrthoDB" id="2163387at2759"/>
<feature type="compositionally biased region" description="Polar residues" evidence="1">
    <location>
        <begin position="213"/>
        <end position="244"/>
    </location>
</feature>
<evidence type="ECO:0000313" key="2">
    <source>
        <dbReference type="EMBL" id="CCM01909.1"/>
    </source>
</evidence>
<feature type="region of interest" description="Disordered" evidence="1">
    <location>
        <begin position="490"/>
        <end position="547"/>
    </location>
</feature>
<feature type="region of interest" description="Disordered" evidence="1">
    <location>
        <begin position="213"/>
        <end position="269"/>
    </location>
</feature>
<organism evidence="2 3">
    <name type="scientific">Fibroporia radiculosa</name>
    <dbReference type="NCBI Taxonomy" id="599839"/>
    <lineage>
        <taxon>Eukaryota</taxon>
        <taxon>Fungi</taxon>
        <taxon>Dikarya</taxon>
        <taxon>Basidiomycota</taxon>
        <taxon>Agaricomycotina</taxon>
        <taxon>Agaricomycetes</taxon>
        <taxon>Polyporales</taxon>
        <taxon>Fibroporiaceae</taxon>
        <taxon>Fibroporia</taxon>
    </lineage>
</organism>
<dbReference type="InParanoid" id="J4H2Q0"/>
<feature type="compositionally biased region" description="Pro residues" evidence="1">
    <location>
        <begin position="293"/>
        <end position="308"/>
    </location>
</feature>
<protein>
    <submittedName>
        <fullName evidence="2">Uncharacterized protein</fullName>
    </submittedName>
</protein>
<accession>J4H2Q0</accession>
<sequence length="742" mass="78017">MAGNSFISTNNRKKGVPFPPAATGGGTGRAEEVRGAVKPCGFTCIGVGVLLVHAERERHKRAYDACERRRGLCNLPADAGTNATRSLRVRRGAPASPSLTRRRRAPSLFRIAQPAACSSEHIPSVLRVIPFMATPSSVATTPSPQLAYAQPQTPVTDPPVTPNDSPATDEEERHRAVQKFLARAEIGKLTRGLRARLGYATFKAVHNLSQNTLQDLENDPQTPTRVNRSGNYYNNPATQGNSAMTPGGSGRTNTRKGAMAPPPPVTASAGQSLFSSILAPPPAKRARTIHNPQDPPQPAPTKPRPATPPRKGGKTTSRAPEASQSKSKSRKRDKERSNGKEKRQLPGKSEDSAADVNIDIQAATTLTNFLLSTRQSISVGTSSPRSSLSAGSDSGSTNSFRHYAQSSTRTVTAATSTLSESSLPAAHSSTPPLASPSGSDLHHAFPQSSSIRSEGRSTPRTRKRAMYPDSNTPHIPSDTEAADSLLFLATSPSPARPSHVKDRDRDESGSFRVLGGGSGLKGRVLFPTHGGNDETSSTSSRVLRREGSGSFASTLSAASSSEFNPGGSFPRIYAKQVINNRTHNTSPHISPPPDRPGGGLLVIPLEPTITPPTPTEPASSQLLPAAPSPMRPERSHSVPRSRARSPLANPVSMLNAPPSEGKRLVDGPPTPGNASFNLSDFIHVSPSPAGGAGSLSRLGVMDVDIGRRLFEEHHGPNGAAGPAGNSMNTNGSLGAGIDLARS</sequence>
<feature type="compositionally biased region" description="Basic and acidic residues" evidence="1">
    <location>
        <begin position="332"/>
        <end position="351"/>
    </location>
</feature>
<feature type="compositionally biased region" description="Basic and acidic residues" evidence="1">
    <location>
        <begin position="499"/>
        <end position="509"/>
    </location>
</feature>
<evidence type="ECO:0000256" key="1">
    <source>
        <dbReference type="SAM" id="MobiDB-lite"/>
    </source>
</evidence>
<name>J4H2Q0_9APHY</name>
<feature type="region of interest" description="Disordered" evidence="1">
    <location>
        <begin position="139"/>
        <end position="171"/>
    </location>
</feature>
<feature type="region of interest" description="Disordered" evidence="1">
    <location>
        <begin position="282"/>
        <end position="356"/>
    </location>
</feature>
<reference evidence="2 3" key="1">
    <citation type="journal article" date="2012" name="Appl. Environ. Microbiol.">
        <title>Short-read sequencing for genomic analysis of the brown rot fungus Fibroporia radiculosa.</title>
        <authorList>
            <person name="Tang J.D."/>
            <person name="Perkins A.D."/>
            <person name="Sonstegard T.S."/>
            <person name="Schroeder S.G."/>
            <person name="Burgess S.C."/>
            <person name="Diehl S.V."/>
        </authorList>
    </citation>
    <scope>NUCLEOTIDE SEQUENCE [LARGE SCALE GENOMIC DNA]</scope>
    <source>
        <strain evidence="2 3">TFFH 294</strain>
    </source>
</reference>
<feature type="compositionally biased region" description="Polar residues" evidence="1">
    <location>
        <begin position="1"/>
        <end position="10"/>
    </location>
</feature>
<evidence type="ECO:0000313" key="3">
    <source>
        <dbReference type="Proteomes" id="UP000006352"/>
    </source>
</evidence>
<feature type="compositionally biased region" description="Low complexity" evidence="1">
    <location>
        <begin position="382"/>
        <end position="426"/>
    </location>
</feature>
<feature type="compositionally biased region" description="Polar residues" evidence="1">
    <location>
        <begin position="314"/>
        <end position="324"/>
    </location>
</feature>
<dbReference type="AlphaFoldDB" id="J4H2Q0"/>
<feature type="region of interest" description="Disordered" evidence="1">
    <location>
        <begin position="712"/>
        <end position="742"/>
    </location>
</feature>
<gene>
    <name evidence="2" type="ORF">FIBRA_03980</name>
</gene>
<dbReference type="STRING" id="599839.J4H2Q0"/>
<dbReference type="GeneID" id="24096820"/>
<dbReference type="EMBL" id="HE797055">
    <property type="protein sequence ID" value="CCM01909.1"/>
    <property type="molecule type" value="Genomic_DNA"/>
</dbReference>
<feature type="region of interest" description="Disordered" evidence="1">
    <location>
        <begin position="582"/>
        <end position="661"/>
    </location>
</feature>
<dbReference type="RefSeq" id="XP_012181192.1">
    <property type="nucleotide sequence ID" value="XM_012325802.1"/>
</dbReference>
<dbReference type="Proteomes" id="UP000006352">
    <property type="component" value="Unassembled WGS sequence"/>
</dbReference>
<feature type="compositionally biased region" description="Polar residues" evidence="1">
    <location>
        <begin position="427"/>
        <end position="438"/>
    </location>
</feature>
<proteinExistence type="predicted"/>
<keyword evidence="3" id="KW-1185">Reference proteome</keyword>
<feature type="compositionally biased region" description="Low complexity" evidence="1">
    <location>
        <begin position="716"/>
        <end position="725"/>
    </location>
</feature>
<feature type="region of interest" description="Disordered" evidence="1">
    <location>
        <begin position="1"/>
        <end position="30"/>
    </location>
</feature>
<dbReference type="HOGENOM" id="CLU_030372_0_0_1"/>
<feature type="compositionally biased region" description="Polar residues" evidence="1">
    <location>
        <begin position="446"/>
        <end position="458"/>
    </location>
</feature>